<dbReference type="Proteomes" id="UP000285405">
    <property type="component" value="Unassembled WGS sequence"/>
</dbReference>
<dbReference type="InterPro" id="IPR019002">
    <property type="entry name" value="Ribosome_biogenesis_Nop16"/>
</dbReference>
<comment type="function">
    <text evidence="1">Involved in the biogenesis of the 60S ribosomal subunit.</text>
</comment>
<organism evidence="8 10">
    <name type="scientific">Golovinomyces cichoracearum</name>
    <dbReference type="NCBI Taxonomy" id="62708"/>
    <lineage>
        <taxon>Eukaryota</taxon>
        <taxon>Fungi</taxon>
        <taxon>Dikarya</taxon>
        <taxon>Ascomycota</taxon>
        <taxon>Pezizomycotina</taxon>
        <taxon>Leotiomycetes</taxon>
        <taxon>Erysiphales</taxon>
        <taxon>Erysiphaceae</taxon>
        <taxon>Golovinomyces</taxon>
    </lineage>
</organism>
<evidence type="ECO:0000313" key="9">
    <source>
        <dbReference type="EMBL" id="RKF80769.1"/>
    </source>
</evidence>
<dbReference type="Pfam" id="PF09420">
    <property type="entry name" value="Nop16"/>
    <property type="match status" value="1"/>
</dbReference>
<dbReference type="GO" id="GO:1990904">
    <property type="term" value="C:ribonucleoprotein complex"/>
    <property type="evidence" value="ECO:0007669"/>
    <property type="project" value="UniProtKB-KW"/>
</dbReference>
<name>A0A420HN09_9PEZI</name>
<dbReference type="GO" id="GO:0005730">
    <property type="term" value="C:nucleolus"/>
    <property type="evidence" value="ECO:0007669"/>
    <property type="project" value="UniProtKB-SubCell"/>
</dbReference>
<gene>
    <name evidence="9" type="ORF">GcC1_033040</name>
    <name evidence="8" type="ORF">GcM3_179030</name>
</gene>
<protein>
    <recommendedName>
        <fullName evidence="5">Nucleolar protein 16</fullName>
    </recommendedName>
</protein>
<accession>A0A420HN09</accession>
<reference evidence="10 11" key="1">
    <citation type="journal article" date="2018" name="BMC Genomics">
        <title>Comparative genome analyses reveal sequence features reflecting distinct modes of host-adaptation between dicot and monocot powdery mildew.</title>
        <authorList>
            <person name="Wu Y."/>
            <person name="Ma X."/>
            <person name="Pan Z."/>
            <person name="Kale S.D."/>
            <person name="Song Y."/>
            <person name="King H."/>
            <person name="Zhang Q."/>
            <person name="Presley C."/>
            <person name="Deng X."/>
            <person name="Wei C.I."/>
            <person name="Xiao S."/>
        </authorList>
    </citation>
    <scope>NUCLEOTIDE SEQUENCE [LARGE SCALE GENOMIC DNA]</scope>
    <source>
        <strain evidence="9">UCSC1</strain>
        <strain evidence="8">UMSG3</strain>
    </source>
</reference>
<evidence type="ECO:0000256" key="5">
    <source>
        <dbReference type="ARBA" id="ARBA00015522"/>
    </source>
</evidence>
<evidence type="ECO:0000256" key="6">
    <source>
        <dbReference type="ARBA" id="ARBA00023242"/>
    </source>
</evidence>
<keyword evidence="6" id="KW-0539">Nucleus</keyword>
<dbReference type="EMBL" id="MCBR01003326">
    <property type="protein sequence ID" value="RKF80769.1"/>
    <property type="molecule type" value="Genomic_DNA"/>
</dbReference>
<dbReference type="AlphaFoldDB" id="A0A420HN09"/>
<evidence type="ECO:0000256" key="4">
    <source>
        <dbReference type="ARBA" id="ARBA00011187"/>
    </source>
</evidence>
<evidence type="ECO:0000313" key="10">
    <source>
        <dbReference type="Proteomes" id="UP000283383"/>
    </source>
</evidence>
<dbReference type="PANTHER" id="PTHR13243:SF1">
    <property type="entry name" value="NUCLEOLAR PROTEIN 16"/>
    <property type="match status" value="1"/>
</dbReference>
<comment type="subunit">
    <text evidence="4">Component of the pre-66S ribosomal particle.</text>
</comment>
<comment type="similarity">
    <text evidence="3">Belongs to the NOP16 family.</text>
</comment>
<evidence type="ECO:0000256" key="1">
    <source>
        <dbReference type="ARBA" id="ARBA00002889"/>
    </source>
</evidence>
<evidence type="ECO:0000256" key="2">
    <source>
        <dbReference type="ARBA" id="ARBA00004604"/>
    </source>
</evidence>
<proteinExistence type="inferred from homology"/>
<evidence type="ECO:0000313" key="8">
    <source>
        <dbReference type="EMBL" id="RKF58825.1"/>
    </source>
</evidence>
<keyword evidence="10" id="KW-1185">Reference proteome</keyword>
<evidence type="ECO:0000313" key="11">
    <source>
        <dbReference type="Proteomes" id="UP000285405"/>
    </source>
</evidence>
<dbReference type="STRING" id="62708.A0A420HN09"/>
<dbReference type="EMBL" id="MCBQ01017965">
    <property type="protein sequence ID" value="RKF58825.1"/>
    <property type="molecule type" value="Genomic_DNA"/>
</dbReference>
<evidence type="ECO:0000256" key="7">
    <source>
        <dbReference type="ARBA" id="ARBA00023274"/>
    </source>
</evidence>
<dbReference type="GO" id="GO:0042273">
    <property type="term" value="P:ribosomal large subunit biogenesis"/>
    <property type="evidence" value="ECO:0007669"/>
    <property type="project" value="TreeGrafter"/>
</dbReference>
<evidence type="ECO:0000256" key="3">
    <source>
        <dbReference type="ARBA" id="ARBA00008479"/>
    </source>
</evidence>
<dbReference type="Proteomes" id="UP000283383">
    <property type="component" value="Unassembled WGS sequence"/>
</dbReference>
<dbReference type="OrthoDB" id="285729at2759"/>
<comment type="subcellular location">
    <subcellularLocation>
        <location evidence="2">Nucleus</location>
        <location evidence="2">Nucleolus</location>
    </subcellularLocation>
</comment>
<comment type="caution">
    <text evidence="8">The sequence shown here is derived from an EMBL/GenBank/DDBJ whole genome shotgun (WGS) entry which is preliminary data.</text>
</comment>
<keyword evidence="7" id="KW-0687">Ribonucleoprotein</keyword>
<dbReference type="PANTHER" id="PTHR13243">
    <property type="entry name" value="HSPC111 PROTEIN-RELATED"/>
    <property type="match status" value="1"/>
</dbReference>
<sequence>MGRELQKKKRKSSIPKIKLKPKSKKIKILSNSIIAENWDHSQTLSQNYKRLGLTSRLNSTTGGVEKIRQGDQSLSSTANKLSITNSIPKFIEPSEARLERDAVSGKVIRVIHEKQKSNPLNDLISSDSEDEKMGTHGEIFQGFNRESYSKNEVIRKLEEQASSGAVKKERKPSDRERLWIEKLVKKYGNDFGKMARDLKMNPMQQTPADIRRRVENWKASGNTIANDE</sequence>